<sequence length="1123" mass="124476">MSAPRLTVVVAFRDASDRLQDCLESIAAQTLSDLEAVMVDDGSIDGGEVVAKSFAERDPRFRLTERTGGTSARDLGARQARGEFLAFVDPDDLVPPRAFAALVEALETTGADVACGALMRKETGRTTLVAPEPPLDEHLATKLFRTGFWRRRALEFGPGGCGAAAVVRAQLLASAVTTVEAPVRVRDDVLRPVAAKYDAATLLKALAEARAVRDVLLEHRPGLVAEFRRRIAAGLLGDLIDAIPRTTAGDRGTLMIQGAEFLRGADVSGLPALARLRLHLLGARMPDELVEVAATDQAPIVGAPVFRRRTLTGVRWYARYPFYGTRKDLPRHLYDVTDELTLQARADELRWTGDLLTVTGRAHFGRVDVAAEDDLRIRLTLRDTKHGTRVPLPVRRVRRPEITAASGQQTACYDWAGFVTEIDFAALPYGRKGPRASEWEIEVEASAQGLRERRPLGCPTAPQARWIRSRDLESGVRIRPVSGGDRFVVKVGRPAAVVTGHRLSGDGIEIAGRARTEPGTGAGLTARTKDGRRFTVPLTPSGAFGFTAVLPLAGFTAEAGLGELWDFCLEADGRSHRLLLDEDVPEARYALGDGDELSLTRTLGGHCRARVGPARPIATGVRWDGPDLEISGRHLGPSGRQEEITVRHRQTGEECPVPLRWTGDRFSFRFRPGHTGSGLAGPLIPGTWRFLLDGTELGAERRVLADLPEARVAGFHEVEASGRTEALELRVRLALGPDERGRYAQRVLREREYPRSRAEPLLDLVVFDSFKGKQYSCNPRAVFEELRRQGGGLDCGWVSSQGQFTVPDGGRPILFGSRDHYEALARTRYVVSNEAQPPWYDKRPGQTYVQCWHGTPLKRLGLDVPMLPHKRQDVRSWIAQEVVRWDLLVSPNPFTTPIMRRAYQYDGPVIESGYPRNDVLSAPGREEIAARVRRRLGIPEGKKVVLYAPTWRDDQLVAPGRRAFELALDVEAAAKALGDDHVLLMRTHYLVTDRVWSRIEDFVLDVSRYPDIAELYLVADILVTDYSSVMFDFAITGKPMLFFTYDLEHYRDRVRGFYFDFEAEAPGPLCRDSAELFEAVRDLDAVTEAHAERYRAFREKFCPFDDGHAAERVIARLLELGNG</sequence>
<comment type="subcellular location">
    <subcellularLocation>
        <location evidence="1">Cell membrane</location>
        <topology evidence="1">Peripheral membrane protein</topology>
    </subcellularLocation>
</comment>
<dbReference type="Gene3D" id="3.90.550.10">
    <property type="entry name" value="Spore Coat Polysaccharide Biosynthesis Protein SpsA, Chain A"/>
    <property type="match status" value="1"/>
</dbReference>
<keyword evidence="3" id="KW-1003">Cell membrane</keyword>
<dbReference type="InterPro" id="IPR007554">
    <property type="entry name" value="Glycerophosphate_synth"/>
</dbReference>
<gene>
    <name evidence="8" type="ORF">GCM10010468_56080</name>
</gene>
<keyword evidence="5" id="KW-0777">Teichoic acid biosynthesis</keyword>
<dbReference type="Pfam" id="PF04464">
    <property type="entry name" value="Glyphos_transf"/>
    <property type="match status" value="1"/>
</dbReference>
<dbReference type="InterPro" id="IPR043148">
    <property type="entry name" value="TagF_C"/>
</dbReference>
<dbReference type="PANTHER" id="PTHR37316">
    <property type="entry name" value="TEICHOIC ACID GLYCEROL-PHOSPHATE PRIMASE"/>
    <property type="match status" value="1"/>
</dbReference>
<comment type="caution">
    <text evidence="8">The sequence shown here is derived from an EMBL/GenBank/DDBJ whole genome shotgun (WGS) entry which is preliminary data.</text>
</comment>
<keyword evidence="4" id="KW-0808">Transferase</keyword>
<evidence type="ECO:0000256" key="6">
    <source>
        <dbReference type="ARBA" id="ARBA00023136"/>
    </source>
</evidence>
<evidence type="ECO:0000313" key="9">
    <source>
        <dbReference type="Proteomes" id="UP001501237"/>
    </source>
</evidence>
<proteinExistence type="inferred from homology"/>
<dbReference type="InterPro" id="IPR029044">
    <property type="entry name" value="Nucleotide-diphossugar_trans"/>
</dbReference>
<dbReference type="Gene3D" id="3.40.50.11820">
    <property type="match status" value="1"/>
</dbReference>
<evidence type="ECO:0000313" key="8">
    <source>
        <dbReference type="EMBL" id="GAA3227336.1"/>
    </source>
</evidence>
<organism evidence="8 9">
    <name type="scientific">Actinocorallia longicatena</name>
    <dbReference type="NCBI Taxonomy" id="111803"/>
    <lineage>
        <taxon>Bacteria</taxon>
        <taxon>Bacillati</taxon>
        <taxon>Actinomycetota</taxon>
        <taxon>Actinomycetes</taxon>
        <taxon>Streptosporangiales</taxon>
        <taxon>Thermomonosporaceae</taxon>
        <taxon>Actinocorallia</taxon>
    </lineage>
</organism>
<evidence type="ECO:0000256" key="4">
    <source>
        <dbReference type="ARBA" id="ARBA00022679"/>
    </source>
</evidence>
<keyword evidence="6" id="KW-0472">Membrane</keyword>
<evidence type="ECO:0000256" key="2">
    <source>
        <dbReference type="ARBA" id="ARBA00010488"/>
    </source>
</evidence>
<evidence type="ECO:0000259" key="7">
    <source>
        <dbReference type="Pfam" id="PF00535"/>
    </source>
</evidence>
<dbReference type="RefSeq" id="WP_344834069.1">
    <property type="nucleotide sequence ID" value="NZ_BAAAUV010000017.1"/>
</dbReference>
<dbReference type="Gene3D" id="3.40.50.12580">
    <property type="match status" value="1"/>
</dbReference>
<accession>A0ABP6QFT2</accession>
<keyword evidence="9" id="KW-1185">Reference proteome</keyword>
<dbReference type="InterPro" id="IPR043149">
    <property type="entry name" value="TagF_N"/>
</dbReference>
<dbReference type="Proteomes" id="UP001501237">
    <property type="component" value="Unassembled WGS sequence"/>
</dbReference>
<feature type="domain" description="Glycosyltransferase 2-like" evidence="7">
    <location>
        <begin position="7"/>
        <end position="137"/>
    </location>
</feature>
<evidence type="ECO:0000256" key="3">
    <source>
        <dbReference type="ARBA" id="ARBA00022475"/>
    </source>
</evidence>
<dbReference type="InterPro" id="IPR001173">
    <property type="entry name" value="Glyco_trans_2-like"/>
</dbReference>
<dbReference type="InterPro" id="IPR051612">
    <property type="entry name" value="Teichoic_Acid_Biosynth"/>
</dbReference>
<dbReference type="Pfam" id="PF00535">
    <property type="entry name" value="Glycos_transf_2"/>
    <property type="match status" value="1"/>
</dbReference>
<comment type="similarity">
    <text evidence="2">Belongs to the CDP-glycerol glycerophosphotransferase family.</text>
</comment>
<dbReference type="SUPFAM" id="SSF53448">
    <property type="entry name" value="Nucleotide-diphospho-sugar transferases"/>
    <property type="match status" value="1"/>
</dbReference>
<dbReference type="SUPFAM" id="SSF53756">
    <property type="entry name" value="UDP-Glycosyltransferase/glycogen phosphorylase"/>
    <property type="match status" value="1"/>
</dbReference>
<protein>
    <recommendedName>
        <fullName evidence="7">Glycosyltransferase 2-like domain-containing protein</fullName>
    </recommendedName>
</protein>
<name>A0ABP6QFT2_9ACTN</name>
<reference evidence="9" key="1">
    <citation type="journal article" date="2019" name="Int. J. Syst. Evol. Microbiol.">
        <title>The Global Catalogue of Microorganisms (GCM) 10K type strain sequencing project: providing services to taxonomists for standard genome sequencing and annotation.</title>
        <authorList>
            <consortium name="The Broad Institute Genomics Platform"/>
            <consortium name="The Broad Institute Genome Sequencing Center for Infectious Disease"/>
            <person name="Wu L."/>
            <person name="Ma J."/>
        </authorList>
    </citation>
    <scope>NUCLEOTIDE SEQUENCE [LARGE SCALE GENOMIC DNA]</scope>
    <source>
        <strain evidence="9">JCM 9377</strain>
    </source>
</reference>
<dbReference type="PANTHER" id="PTHR37316:SF3">
    <property type="entry name" value="TEICHOIC ACID GLYCEROL-PHOSPHATE TRANSFERASE"/>
    <property type="match status" value="1"/>
</dbReference>
<evidence type="ECO:0000256" key="5">
    <source>
        <dbReference type="ARBA" id="ARBA00022944"/>
    </source>
</evidence>
<evidence type="ECO:0000256" key="1">
    <source>
        <dbReference type="ARBA" id="ARBA00004202"/>
    </source>
</evidence>
<dbReference type="EMBL" id="BAAAUV010000017">
    <property type="protein sequence ID" value="GAA3227336.1"/>
    <property type="molecule type" value="Genomic_DNA"/>
</dbReference>
<dbReference type="CDD" id="cd00761">
    <property type="entry name" value="Glyco_tranf_GTA_type"/>
    <property type="match status" value="1"/>
</dbReference>